<proteinExistence type="predicted"/>
<evidence type="ECO:0000313" key="2">
    <source>
        <dbReference type="Proteomes" id="UP000073816"/>
    </source>
</evidence>
<dbReference type="EMBL" id="CP012836">
    <property type="protein sequence ID" value="AMQ55185.1"/>
    <property type="molecule type" value="Genomic_DNA"/>
</dbReference>
<dbReference type="Proteomes" id="UP000073816">
    <property type="component" value="Chromosome"/>
</dbReference>
<dbReference type="AlphaFoldDB" id="A0A142EJ80"/>
<protein>
    <submittedName>
        <fullName evidence="1">Uncharacterized protein</fullName>
    </submittedName>
</protein>
<sequence length="109" mass="12384">MKILRHTLLGLGLLFAVSSCEIETSSSKNKISIELTGDDEFIINGEKYSGKKLERELKRLVKELEKEGVSKDEIEISIKEGKENLKVEIDNLKEEIKKIDLPKIKISVE</sequence>
<keyword evidence="2" id="KW-1185">Reference proteome</keyword>
<reference evidence="2" key="1">
    <citation type="submission" date="2015-09" db="EMBL/GenBank/DDBJ databases">
        <title>Complete sequence of Algoriphagus sp. M8-2.</title>
        <authorList>
            <person name="Shintani M."/>
        </authorList>
    </citation>
    <scope>NUCLEOTIDE SEQUENCE [LARGE SCALE GENOMIC DNA]</scope>
    <source>
        <strain evidence="2">M8-2</strain>
    </source>
</reference>
<dbReference type="RefSeq" id="WP_067543156.1">
    <property type="nucleotide sequence ID" value="NZ_CP012836.1"/>
</dbReference>
<evidence type="ECO:0000313" key="1">
    <source>
        <dbReference type="EMBL" id="AMQ55185.1"/>
    </source>
</evidence>
<name>A0A142EJ80_9BACT</name>
<dbReference type="KEGG" id="alm:AO498_02170"/>
<accession>A0A142EJ80</accession>
<dbReference type="PATRIC" id="fig|1727163.4.peg.457"/>
<dbReference type="PROSITE" id="PS51257">
    <property type="entry name" value="PROKAR_LIPOPROTEIN"/>
    <property type="match status" value="1"/>
</dbReference>
<dbReference type="OrthoDB" id="9922052at2"/>
<gene>
    <name evidence="1" type="ORF">AO498_02170</name>
</gene>
<organism evidence="1 2">
    <name type="scientific">Algoriphagus sanaruensis</name>
    <dbReference type="NCBI Taxonomy" id="1727163"/>
    <lineage>
        <taxon>Bacteria</taxon>
        <taxon>Pseudomonadati</taxon>
        <taxon>Bacteroidota</taxon>
        <taxon>Cytophagia</taxon>
        <taxon>Cytophagales</taxon>
        <taxon>Cyclobacteriaceae</taxon>
        <taxon>Algoriphagus</taxon>
    </lineage>
</organism>
<reference evidence="1 2" key="2">
    <citation type="journal article" date="2016" name="Genome Announc.">
        <title>Complete Genome Sequence of Algoriphagus sp. Strain M8-2, Isolated from a Brackish Lake.</title>
        <authorList>
            <person name="Muraguchi Y."/>
            <person name="Kushimoto K."/>
            <person name="Ohtsubo Y."/>
            <person name="Suzuki T."/>
            <person name="Dohra H."/>
            <person name="Kimbara K."/>
            <person name="Shintani M."/>
        </authorList>
    </citation>
    <scope>NUCLEOTIDE SEQUENCE [LARGE SCALE GENOMIC DNA]</scope>
    <source>
        <strain evidence="1 2">M8-2</strain>
    </source>
</reference>
<dbReference type="STRING" id="1727163.AO498_02170"/>